<dbReference type="Pfam" id="PF00535">
    <property type="entry name" value="Glycos_transf_2"/>
    <property type="match status" value="1"/>
</dbReference>
<comment type="caution">
    <text evidence="3">The sequence shown here is derived from an EMBL/GenBank/DDBJ whole genome shotgun (WGS) entry which is preliminary data.</text>
</comment>
<dbReference type="RefSeq" id="WP_376871172.1">
    <property type="nucleotide sequence ID" value="NZ_JBHUHP010000001.1"/>
</dbReference>
<dbReference type="InterPro" id="IPR001173">
    <property type="entry name" value="Glyco_trans_2-like"/>
</dbReference>
<evidence type="ECO:0000313" key="4">
    <source>
        <dbReference type="Proteomes" id="UP001597402"/>
    </source>
</evidence>
<dbReference type="Proteomes" id="UP001597402">
    <property type="component" value="Unassembled WGS sequence"/>
</dbReference>
<organism evidence="3 4">
    <name type="scientific">Blastococcus deserti</name>
    <dbReference type="NCBI Taxonomy" id="2259033"/>
    <lineage>
        <taxon>Bacteria</taxon>
        <taxon>Bacillati</taxon>
        <taxon>Actinomycetota</taxon>
        <taxon>Actinomycetes</taxon>
        <taxon>Geodermatophilales</taxon>
        <taxon>Geodermatophilaceae</taxon>
        <taxon>Blastococcus</taxon>
    </lineage>
</organism>
<comment type="similarity">
    <text evidence="1">Belongs to the glycosyltransferase 2 family.</text>
</comment>
<evidence type="ECO:0000256" key="1">
    <source>
        <dbReference type="ARBA" id="ARBA00006739"/>
    </source>
</evidence>
<name>A0ABW4X6P5_9ACTN</name>
<dbReference type="PANTHER" id="PTHR48090">
    <property type="entry name" value="UNDECAPRENYL-PHOSPHATE 4-DEOXY-4-FORMAMIDO-L-ARABINOSE TRANSFERASE-RELATED"/>
    <property type="match status" value="1"/>
</dbReference>
<dbReference type="SUPFAM" id="SSF53448">
    <property type="entry name" value="Nucleotide-diphospho-sugar transferases"/>
    <property type="match status" value="1"/>
</dbReference>
<feature type="domain" description="Glycosyltransferase 2-like" evidence="2">
    <location>
        <begin position="20"/>
        <end position="175"/>
    </location>
</feature>
<sequence>MNPTVRPPDTVRGDLPPTAVVMPVYNEASVVRRVIAELVDLGLTVIAVDDGSTDDSAAEIDAAGAIRVSHPINLGQGGALQTGFLAALRFTDAKYIATFDADGQHQAQDLLGMIAKAQEGYDVVLGSRFLDGKTEMGGLRRFLLKTATKVLNRRSRTKLTDAHNGLRLMTRDVAARIDLAHMGMAHATELEQVLTQSDYRVTEYPVHILYTDYSRSKGQPLLNSVNILFDILFHRVSTWSRR</sequence>
<reference evidence="4" key="1">
    <citation type="journal article" date="2019" name="Int. J. Syst. Evol. Microbiol.">
        <title>The Global Catalogue of Microorganisms (GCM) 10K type strain sequencing project: providing services to taxonomists for standard genome sequencing and annotation.</title>
        <authorList>
            <consortium name="The Broad Institute Genomics Platform"/>
            <consortium name="The Broad Institute Genome Sequencing Center for Infectious Disease"/>
            <person name="Wu L."/>
            <person name="Ma J."/>
        </authorList>
    </citation>
    <scope>NUCLEOTIDE SEQUENCE [LARGE SCALE GENOMIC DNA]</scope>
    <source>
        <strain evidence="4">JCM 3338</strain>
    </source>
</reference>
<dbReference type="CDD" id="cd04179">
    <property type="entry name" value="DPM_DPG-synthase_like"/>
    <property type="match status" value="1"/>
</dbReference>
<keyword evidence="4" id="KW-1185">Reference proteome</keyword>
<dbReference type="EMBL" id="JBHUHP010000001">
    <property type="protein sequence ID" value="MFD2090371.1"/>
    <property type="molecule type" value="Genomic_DNA"/>
</dbReference>
<dbReference type="InterPro" id="IPR050256">
    <property type="entry name" value="Glycosyltransferase_2"/>
</dbReference>
<evidence type="ECO:0000259" key="2">
    <source>
        <dbReference type="Pfam" id="PF00535"/>
    </source>
</evidence>
<dbReference type="PANTHER" id="PTHR48090:SF7">
    <property type="entry name" value="RFBJ PROTEIN"/>
    <property type="match status" value="1"/>
</dbReference>
<dbReference type="Gene3D" id="3.90.550.10">
    <property type="entry name" value="Spore Coat Polysaccharide Biosynthesis Protein SpsA, Chain A"/>
    <property type="match status" value="1"/>
</dbReference>
<evidence type="ECO:0000313" key="3">
    <source>
        <dbReference type="EMBL" id="MFD2090371.1"/>
    </source>
</evidence>
<dbReference type="InterPro" id="IPR029044">
    <property type="entry name" value="Nucleotide-diphossugar_trans"/>
</dbReference>
<accession>A0ABW4X6P5</accession>
<gene>
    <name evidence="3" type="ORF">ACFSHS_02175</name>
</gene>
<protein>
    <submittedName>
        <fullName evidence="3">Glycosyltransferase family 2 protein</fullName>
    </submittedName>
</protein>
<proteinExistence type="inferred from homology"/>